<sequence length="168" mass="18274">MSPRTADEHRAVMLQALDLAAKSPPKPSNFRVGAVLVTLDGHGRGIAANGYTLECPGNTHAEECCLLKLASRHSTTEEGLAEVMKSPHALYTTMEPCFKRLSGKLSCVERIIRQNSWIKEVYVGVCEPDIFVCQNPSRQMLEEAGIQVHHVPSLEEAILAVATAGHVS</sequence>
<protein>
    <recommendedName>
        <fullName evidence="1">CMP/dCMP-type deaminase domain-containing protein</fullName>
    </recommendedName>
</protein>
<gene>
    <name evidence="2" type="ORF">G6O67_008186</name>
</gene>
<reference evidence="2 3" key="1">
    <citation type="journal article" date="2020" name="Genome Biol. Evol.">
        <title>A new high-quality draft genome assembly of the Chinese cordyceps Ophiocordyceps sinensis.</title>
        <authorList>
            <person name="Shu R."/>
            <person name="Zhang J."/>
            <person name="Meng Q."/>
            <person name="Zhang H."/>
            <person name="Zhou G."/>
            <person name="Li M."/>
            <person name="Wu P."/>
            <person name="Zhao Y."/>
            <person name="Chen C."/>
            <person name="Qin Q."/>
        </authorList>
    </citation>
    <scope>NUCLEOTIDE SEQUENCE [LARGE SCALE GENOMIC DNA]</scope>
    <source>
        <strain evidence="2 3">IOZ07</strain>
    </source>
</reference>
<dbReference type="Pfam" id="PF18785">
    <property type="entry name" value="Inv-AAD"/>
    <property type="match status" value="1"/>
</dbReference>
<dbReference type="PROSITE" id="PS51747">
    <property type="entry name" value="CYT_DCMP_DEAMINASES_2"/>
    <property type="match status" value="1"/>
</dbReference>
<feature type="domain" description="CMP/dCMP-type deaminase" evidence="1">
    <location>
        <begin position="7"/>
        <end position="148"/>
    </location>
</feature>
<name>A0A8H4LST0_9HYPO</name>
<dbReference type="GO" id="GO:0003824">
    <property type="term" value="F:catalytic activity"/>
    <property type="evidence" value="ECO:0007669"/>
    <property type="project" value="InterPro"/>
</dbReference>
<evidence type="ECO:0000259" key="1">
    <source>
        <dbReference type="PROSITE" id="PS51747"/>
    </source>
</evidence>
<comment type="caution">
    <text evidence="2">The sequence shown here is derived from an EMBL/GenBank/DDBJ whole genome shotgun (WGS) entry which is preliminary data.</text>
</comment>
<dbReference type="InterPro" id="IPR002125">
    <property type="entry name" value="CMP_dCMP_dom"/>
</dbReference>
<keyword evidence="3" id="KW-1185">Reference proteome</keyword>
<proteinExistence type="predicted"/>
<dbReference type="OrthoDB" id="252265at2759"/>
<evidence type="ECO:0000313" key="2">
    <source>
        <dbReference type="EMBL" id="KAF4504778.1"/>
    </source>
</evidence>
<dbReference type="AlphaFoldDB" id="A0A8H4LST0"/>
<dbReference type="SUPFAM" id="SSF53927">
    <property type="entry name" value="Cytidine deaminase-like"/>
    <property type="match status" value="1"/>
</dbReference>
<accession>A0A8H4LST0</accession>
<dbReference type="InterPro" id="IPR016193">
    <property type="entry name" value="Cytidine_deaminase-like"/>
</dbReference>
<evidence type="ECO:0000313" key="3">
    <source>
        <dbReference type="Proteomes" id="UP000557566"/>
    </source>
</evidence>
<dbReference type="Gene3D" id="3.40.140.10">
    <property type="entry name" value="Cytidine Deaminase, domain 2"/>
    <property type="match status" value="1"/>
</dbReference>
<dbReference type="Proteomes" id="UP000557566">
    <property type="component" value="Unassembled WGS sequence"/>
</dbReference>
<organism evidence="2 3">
    <name type="scientific">Ophiocordyceps sinensis</name>
    <dbReference type="NCBI Taxonomy" id="72228"/>
    <lineage>
        <taxon>Eukaryota</taxon>
        <taxon>Fungi</taxon>
        <taxon>Dikarya</taxon>
        <taxon>Ascomycota</taxon>
        <taxon>Pezizomycotina</taxon>
        <taxon>Sordariomycetes</taxon>
        <taxon>Hypocreomycetidae</taxon>
        <taxon>Hypocreales</taxon>
        <taxon>Ophiocordycipitaceae</taxon>
        <taxon>Ophiocordyceps</taxon>
    </lineage>
</organism>
<dbReference type="GO" id="GO:0006139">
    <property type="term" value="P:nucleobase-containing compound metabolic process"/>
    <property type="evidence" value="ECO:0007669"/>
    <property type="project" value="UniProtKB-ARBA"/>
</dbReference>
<dbReference type="EMBL" id="JAAVMX010000009">
    <property type="protein sequence ID" value="KAF4504778.1"/>
    <property type="molecule type" value="Genomic_DNA"/>
</dbReference>